<evidence type="ECO:0000256" key="2">
    <source>
        <dbReference type="ARBA" id="ARBA00012465"/>
    </source>
</evidence>
<keyword evidence="4 10" id="KW-0645">Protease</keyword>
<name>G8JUS5_ERECY</name>
<evidence type="ECO:0000313" key="12">
    <source>
        <dbReference type="EMBL" id="AET40855.1"/>
    </source>
</evidence>
<dbReference type="STRING" id="931890.G8JUS5"/>
<dbReference type="FunFam" id="3.90.70.10:FF:000091">
    <property type="entry name" value="Aminopeptidase C"/>
    <property type="match status" value="1"/>
</dbReference>
<keyword evidence="13" id="KW-1185">Reference proteome</keyword>
<dbReference type="InterPro" id="IPR004134">
    <property type="entry name" value="Peptidase_C1B"/>
</dbReference>
<dbReference type="eggNOG" id="KOG4128">
    <property type="taxonomic scope" value="Eukaryota"/>
</dbReference>
<proteinExistence type="inferred from homology"/>
<evidence type="ECO:0000256" key="5">
    <source>
        <dbReference type="ARBA" id="ARBA00022801"/>
    </source>
</evidence>
<dbReference type="GeneID" id="11469271"/>
<dbReference type="GO" id="GO:0005739">
    <property type="term" value="C:mitochondrion"/>
    <property type="evidence" value="ECO:0007669"/>
    <property type="project" value="UniProtKB-SubCell"/>
</dbReference>
<feature type="active site" evidence="11">
    <location>
        <position position="425"/>
    </location>
</feature>
<dbReference type="RefSeq" id="XP_003647672.1">
    <property type="nucleotide sequence ID" value="XM_003647624.1"/>
</dbReference>
<keyword evidence="7" id="KW-0809">Transit peptide</keyword>
<dbReference type="CDD" id="cd00585">
    <property type="entry name" value="Peptidase_C1B"/>
    <property type="match status" value="1"/>
</dbReference>
<comment type="function">
    <text evidence="10">Has aminopeptidase activity, shortening substrate peptides sequentially by 1 amino acid. Has bleomycin hydrolase activity, which can protect the cell from the toxic effects of bleomycin. Has homocysteine-thiolactonase activity, protecting the cell against homocysteine toxicity.</text>
</comment>
<feature type="active site" evidence="11">
    <location>
        <position position="110"/>
    </location>
</feature>
<accession>G8JUS5</accession>
<evidence type="ECO:0000256" key="10">
    <source>
        <dbReference type="PIRNR" id="PIRNR005700"/>
    </source>
</evidence>
<evidence type="ECO:0000256" key="7">
    <source>
        <dbReference type="ARBA" id="ARBA00022946"/>
    </source>
</evidence>
<dbReference type="PROSITE" id="PS00139">
    <property type="entry name" value="THIOL_PROTEASE_CYS"/>
    <property type="match status" value="1"/>
</dbReference>
<feature type="active site" evidence="11">
    <location>
        <position position="402"/>
    </location>
</feature>
<dbReference type="PIRSF" id="PIRSF005700">
    <property type="entry name" value="PepC"/>
    <property type="match status" value="1"/>
</dbReference>
<evidence type="ECO:0000256" key="9">
    <source>
        <dbReference type="ARBA" id="ARBA00026080"/>
    </source>
</evidence>
<comment type="subcellular location">
    <subcellularLocation>
        <location evidence="10">Mitochondrion</location>
    </subcellularLocation>
    <subcellularLocation>
        <location evidence="10">Cytoplasm</location>
    </subcellularLocation>
</comment>
<dbReference type="GO" id="GO:0004197">
    <property type="term" value="F:cysteine-type endopeptidase activity"/>
    <property type="evidence" value="ECO:0007669"/>
    <property type="project" value="UniProtKB-EC"/>
</dbReference>
<dbReference type="GO" id="GO:0009636">
    <property type="term" value="P:response to toxic substance"/>
    <property type="evidence" value="ECO:0007669"/>
    <property type="project" value="TreeGrafter"/>
</dbReference>
<dbReference type="FunCoup" id="G8JUS5">
    <property type="interactions" value="680"/>
</dbReference>
<evidence type="ECO:0000256" key="4">
    <source>
        <dbReference type="ARBA" id="ARBA00022670"/>
    </source>
</evidence>
<dbReference type="MEROPS" id="C01.085"/>
<dbReference type="EMBL" id="CP002502">
    <property type="protein sequence ID" value="AET40855.1"/>
    <property type="molecule type" value="Genomic_DNA"/>
</dbReference>
<comment type="catalytic activity">
    <reaction evidence="1 10">
        <text>Inactivates bleomycin B2 (a cytotoxic glycometallopeptide) by hydrolysis of a carboxyamide bond of beta-aminoalanine, but also shows general aminopeptidase activity. The specificity varies somewhat with source, but amino acid arylamides of Met, Leu and Ala are preferred.</text>
        <dbReference type="EC" id="3.4.22.40"/>
    </reaction>
</comment>
<sequence length="488" mass="55894">MYTKLPLLRGRSSPIRFEFFRSRVSHIQKTYISSSAERTMSIDISELQKWNDEFQKDIGHGLACTVLKNYNADEVLLDRSRLLEFQSRVFNVSVSGEVGPVTNQRSSGRCWLFAGLNELRLNVARELNLKELELSQAYLFFYDKLEKANYFLDQIVDTKDESVDSRLVQYFLSNPINDGGQYSMFINLINKYGVLPKDLYADLPYSTTASSKWNSLLSTKLREFAQVLREAIGRGEDVTAMRVSMQKEIVKIMTLFMDLPTVKPDEEFVWDYVDKDNKAHTLRTTPLQFAKKYAGLDTSKPVSLINDPRHPYGKLIKIDRLGNILGGEGVLYLNVDNETLSNLVIQRLKANKAVFFGSHTPKFMSKQHGVLDTELWNYNAVGYKFNQSKEARITYAESMMTHAMLITGVHIDDATNKPVRYKIENSWGKDVGKDGYFSMTQKYFEEYCFQIVVDRDELPEDLANKFTSGDETPITLPIWDPMGALASN</sequence>
<comment type="subunit">
    <text evidence="9">Homohexamer. Binds to nucleic acids. Binds single-stranded DNA and RNA with higher affinity than double-stranded DNA.</text>
</comment>
<dbReference type="AlphaFoldDB" id="G8JUS5"/>
<gene>
    <name evidence="12" type="ordered locus">Ecym_6487</name>
</gene>
<dbReference type="SUPFAM" id="SSF54001">
    <property type="entry name" value="Cysteine proteinases"/>
    <property type="match status" value="1"/>
</dbReference>
<dbReference type="InterPro" id="IPR038765">
    <property type="entry name" value="Papain-like_cys_pep_sf"/>
</dbReference>
<dbReference type="GO" id="GO:0070005">
    <property type="term" value="F:cysteine-type aminopeptidase activity"/>
    <property type="evidence" value="ECO:0007669"/>
    <property type="project" value="InterPro"/>
</dbReference>
<evidence type="ECO:0000256" key="8">
    <source>
        <dbReference type="ARBA" id="ARBA00025347"/>
    </source>
</evidence>
<keyword evidence="6 10" id="KW-0788">Thiol protease</keyword>
<dbReference type="GO" id="GO:0043418">
    <property type="term" value="P:homocysteine catabolic process"/>
    <property type="evidence" value="ECO:0007669"/>
    <property type="project" value="TreeGrafter"/>
</dbReference>
<dbReference type="OMA" id="DDGGWWQ"/>
<dbReference type="PANTHER" id="PTHR10363:SF2">
    <property type="entry name" value="BLEOMYCIN HYDROLASE"/>
    <property type="match status" value="1"/>
</dbReference>
<evidence type="ECO:0000256" key="6">
    <source>
        <dbReference type="ARBA" id="ARBA00022807"/>
    </source>
</evidence>
<dbReference type="OrthoDB" id="2666448at2759"/>
<protein>
    <recommendedName>
        <fullName evidence="3 10">Cysteine proteinase 1, mitochondrial</fullName>
        <ecNumber evidence="2 10">3.4.22.40</ecNumber>
    </recommendedName>
</protein>
<organism evidence="12 13">
    <name type="scientific">Eremothecium cymbalariae (strain CBS 270.75 / DBVPG 7215 / KCTC 17166 / NRRL Y-17582)</name>
    <name type="common">Yeast</name>
    <dbReference type="NCBI Taxonomy" id="931890"/>
    <lineage>
        <taxon>Eukaryota</taxon>
        <taxon>Fungi</taxon>
        <taxon>Dikarya</taxon>
        <taxon>Ascomycota</taxon>
        <taxon>Saccharomycotina</taxon>
        <taxon>Saccharomycetes</taxon>
        <taxon>Saccharomycetales</taxon>
        <taxon>Saccharomycetaceae</taxon>
        <taxon>Eremothecium</taxon>
    </lineage>
</organism>
<keyword evidence="5 10" id="KW-0378">Hydrolase</keyword>
<dbReference type="InterPro" id="IPR000169">
    <property type="entry name" value="Pept_cys_AS"/>
</dbReference>
<dbReference type="EC" id="3.4.22.40" evidence="2 10"/>
<dbReference type="HOGENOM" id="CLU_038600_0_1_1"/>
<evidence type="ECO:0000256" key="3">
    <source>
        <dbReference type="ARBA" id="ARBA00016900"/>
    </source>
</evidence>
<dbReference type="InParanoid" id="G8JUS5"/>
<dbReference type="KEGG" id="erc:Ecym_6487"/>
<dbReference type="GO" id="GO:0006508">
    <property type="term" value="P:proteolysis"/>
    <property type="evidence" value="ECO:0007669"/>
    <property type="project" value="UniProtKB-KW"/>
</dbReference>
<dbReference type="Proteomes" id="UP000006790">
    <property type="component" value="Chromosome 6"/>
</dbReference>
<evidence type="ECO:0000256" key="1">
    <source>
        <dbReference type="ARBA" id="ARBA00000423"/>
    </source>
</evidence>
<dbReference type="PROSITE" id="PS00639">
    <property type="entry name" value="THIOL_PROTEASE_HIS"/>
    <property type="match status" value="1"/>
</dbReference>
<comment type="similarity">
    <text evidence="10">Belongs to the peptidase C1 family.</text>
</comment>
<dbReference type="Gene3D" id="3.90.70.10">
    <property type="entry name" value="Cysteine proteinases"/>
    <property type="match status" value="1"/>
</dbReference>
<keyword evidence="10" id="KW-0963">Cytoplasm</keyword>
<dbReference type="Pfam" id="PF03051">
    <property type="entry name" value="Peptidase_C1_2"/>
    <property type="match status" value="1"/>
</dbReference>
<evidence type="ECO:0000313" key="13">
    <source>
        <dbReference type="Proteomes" id="UP000006790"/>
    </source>
</evidence>
<dbReference type="PANTHER" id="PTHR10363">
    <property type="entry name" value="BLEOMYCIN HYDROLASE"/>
    <property type="match status" value="1"/>
</dbReference>
<comment type="function">
    <text evidence="8">The normal physiological role of the enzyme is unknown, but it is not essential for the viability of yeast cells. Has aminopeptidase activity, shortening substrate peptides sequentially by 1 amino acid. Has bleomycin hydrolase activity, which can protect the cell from the toxic effects of bleomycin. Has homocysteine-thiolactonase activity, protecting the cell against homocysteine toxicity. Acts as a repressor in the GAL4 regulatory system, but this does not require either the peptidase or nucleic acid-binding activities.</text>
</comment>
<evidence type="ECO:0000256" key="11">
    <source>
        <dbReference type="PIRSR" id="PIRSR005700-1"/>
    </source>
</evidence>
<dbReference type="InterPro" id="IPR025660">
    <property type="entry name" value="Pept_his_AS"/>
</dbReference>
<keyword evidence="10" id="KW-0496">Mitochondrion</keyword>
<reference evidence="13" key="1">
    <citation type="journal article" date="2012" name="G3 (Bethesda)">
        <title>Pichia sorbitophila, an interspecies yeast hybrid reveals early steps of genome resolution following polyploidization.</title>
        <authorList>
            <person name="Leh Louis V."/>
            <person name="Despons L."/>
            <person name="Friedrich A."/>
            <person name="Martin T."/>
            <person name="Durrens P."/>
            <person name="Casaregola S."/>
            <person name="Neuveglise C."/>
            <person name="Fairhead C."/>
            <person name="Marck C."/>
            <person name="Cruz J.A."/>
            <person name="Straub M.L."/>
            <person name="Kugler V."/>
            <person name="Sacerdot C."/>
            <person name="Uzunov Z."/>
            <person name="Thierry A."/>
            <person name="Weiss S."/>
            <person name="Bleykasten C."/>
            <person name="De Montigny J."/>
            <person name="Jacques N."/>
            <person name="Jung P."/>
            <person name="Lemaire M."/>
            <person name="Mallet S."/>
            <person name="Morel G."/>
            <person name="Richard G.F."/>
            <person name="Sarkar A."/>
            <person name="Savel G."/>
            <person name="Schacherer J."/>
            <person name="Seret M.L."/>
            <person name="Talla E."/>
            <person name="Samson G."/>
            <person name="Jubin C."/>
            <person name="Poulain J."/>
            <person name="Vacherie B."/>
            <person name="Barbe V."/>
            <person name="Pelletier E."/>
            <person name="Sherman D.J."/>
            <person name="Westhof E."/>
            <person name="Weissenbach J."/>
            <person name="Baret P.V."/>
            <person name="Wincker P."/>
            <person name="Gaillardin C."/>
            <person name="Dujon B."/>
            <person name="Souciet J.L."/>
        </authorList>
    </citation>
    <scope>NUCLEOTIDE SEQUENCE [LARGE SCALE GENOMIC DNA]</scope>
    <source>
        <strain evidence="13">CBS 270.75 / DBVPG 7215 / KCTC 17166 / NRRL Y-17582</strain>
    </source>
</reference>